<dbReference type="Pfam" id="PF07690">
    <property type="entry name" value="MFS_1"/>
    <property type="match status" value="1"/>
</dbReference>
<dbReference type="Proteomes" id="UP000092177">
    <property type="component" value="Chromosome 9"/>
</dbReference>
<dbReference type="KEGG" id="chig:CH63R_13358"/>
<dbReference type="EMBL" id="LTAN01000009">
    <property type="protein sequence ID" value="OBR04231.1"/>
    <property type="molecule type" value="Genomic_DNA"/>
</dbReference>
<feature type="transmembrane region" description="Helical" evidence="7">
    <location>
        <begin position="531"/>
        <end position="553"/>
    </location>
</feature>
<feature type="transmembrane region" description="Helical" evidence="7">
    <location>
        <begin position="139"/>
        <end position="162"/>
    </location>
</feature>
<sequence>MSSRDDTGPGSSDPEKPGPDTSSTAKQPSIIDGLQPQKESPDQTSPHDIAQRDDDEKQYPSGLSLALILTSCFLCMFLTSLACRPLDRLIITTAIPQITEEFKSVTDIAWYGAAYLLTQCASQLLFGKIYSLFNIKATFLLSLLLFEVGSAVCGAAPSSIVFIVGRAIAGLGGAGMLCGVIAIFVHTIPLHKRPLYQGMFGAVFGVSSVTGPLLGGAFTSKVTWRWCFYINLPLGGVAAVVIFWILKLPARDTTKLDTKTKLKQLDFYGTALIIPATVSLILALQWGGSIYTWNDKRIIVLFVMAGLLFSGFILVQIFLPKTATIPPRIFKQRSIIAGFFSTICMGSQLTIFAYYLPIWFQAIQAVSAVESGVRLLPLVLSMVVAMLSAGALVRHIGYYTPVMIFGVCLMSIGAGLMYTLQVDASSPQWIGYQIVYGLGAGSATQAPNIAAQTVLPKRDVPVGVSLMYFGNFVSSAIFLSVAQNIFNNQLLHRLSPIAGIDPESILDNGVTSLTKLSTSVRMPVLVAYNEAIRHIFLLALVLVCLAMLGALSLEWRSTKKSHEEDADDETTGKQA</sequence>
<comment type="subcellular location">
    <subcellularLocation>
        <location evidence="1">Membrane</location>
        <topology evidence="1">Multi-pass membrane protein</topology>
    </subcellularLocation>
</comment>
<dbReference type="Gene3D" id="1.20.1250.20">
    <property type="entry name" value="MFS general substrate transporter like domains"/>
    <property type="match status" value="2"/>
</dbReference>
<dbReference type="FunFam" id="1.20.1250.20:FF:000196">
    <property type="entry name" value="MFS toxin efflux pump (AflT)"/>
    <property type="match status" value="1"/>
</dbReference>
<feature type="compositionally biased region" description="Basic and acidic residues" evidence="6">
    <location>
        <begin position="1"/>
        <end position="18"/>
    </location>
</feature>
<dbReference type="GO" id="GO:0022857">
    <property type="term" value="F:transmembrane transporter activity"/>
    <property type="evidence" value="ECO:0007669"/>
    <property type="project" value="InterPro"/>
</dbReference>
<dbReference type="PROSITE" id="PS50850">
    <property type="entry name" value="MFS"/>
    <property type="match status" value="1"/>
</dbReference>
<feature type="transmembrane region" description="Helical" evidence="7">
    <location>
        <begin position="298"/>
        <end position="319"/>
    </location>
</feature>
<evidence type="ECO:0000313" key="9">
    <source>
        <dbReference type="EMBL" id="OBR04231.1"/>
    </source>
</evidence>
<dbReference type="GeneID" id="28872439"/>
<evidence type="ECO:0000256" key="5">
    <source>
        <dbReference type="ARBA" id="ARBA00023136"/>
    </source>
</evidence>
<evidence type="ECO:0000256" key="6">
    <source>
        <dbReference type="SAM" id="MobiDB-lite"/>
    </source>
</evidence>
<dbReference type="PANTHER" id="PTHR23501:SF153">
    <property type="entry name" value="AFLATOXIN EFFLUX PUMP, PUTATIVE-RELATED"/>
    <property type="match status" value="1"/>
</dbReference>
<evidence type="ECO:0000256" key="3">
    <source>
        <dbReference type="ARBA" id="ARBA00022692"/>
    </source>
</evidence>
<feature type="transmembrane region" description="Helical" evidence="7">
    <location>
        <begin position="375"/>
        <end position="393"/>
    </location>
</feature>
<keyword evidence="2" id="KW-0813">Transport</keyword>
<reference evidence="10" key="1">
    <citation type="journal article" date="2017" name="BMC Genomics">
        <title>Gapless genome assembly of Colletotrichum higginsianum reveals chromosome structure and association of transposable elements with secondary metabolite gene clusters.</title>
        <authorList>
            <person name="Dallery J.-F."/>
            <person name="Lapalu N."/>
            <person name="Zampounis A."/>
            <person name="Pigne S."/>
            <person name="Luyten I."/>
            <person name="Amselem J."/>
            <person name="Wittenberg A.H.J."/>
            <person name="Zhou S."/>
            <person name="de Queiroz M.V."/>
            <person name="Robin G.P."/>
            <person name="Auger A."/>
            <person name="Hainaut M."/>
            <person name="Henrissat B."/>
            <person name="Kim K.-T."/>
            <person name="Lee Y.-H."/>
            <person name="Lespinet O."/>
            <person name="Schwartz D.C."/>
            <person name="Thon M.R."/>
            <person name="O'Connell R.J."/>
        </authorList>
    </citation>
    <scope>NUCLEOTIDE SEQUENCE [LARGE SCALE GENOMIC DNA]</scope>
    <source>
        <strain evidence="10">IMI 349063</strain>
    </source>
</reference>
<proteinExistence type="predicted"/>
<feature type="region of interest" description="Disordered" evidence="6">
    <location>
        <begin position="1"/>
        <end position="56"/>
    </location>
</feature>
<evidence type="ECO:0000259" key="8">
    <source>
        <dbReference type="PROSITE" id="PS50850"/>
    </source>
</evidence>
<keyword evidence="4 7" id="KW-1133">Transmembrane helix</keyword>
<feature type="transmembrane region" description="Helical" evidence="7">
    <location>
        <begin position="168"/>
        <end position="188"/>
    </location>
</feature>
<evidence type="ECO:0000256" key="2">
    <source>
        <dbReference type="ARBA" id="ARBA00022448"/>
    </source>
</evidence>
<dbReference type="InterPro" id="IPR011701">
    <property type="entry name" value="MFS"/>
</dbReference>
<dbReference type="CDD" id="cd17502">
    <property type="entry name" value="MFS_Azr1_MDR_like"/>
    <property type="match status" value="1"/>
</dbReference>
<protein>
    <submittedName>
        <fullName evidence="9">MFS aflatoxin efflux</fullName>
    </submittedName>
</protein>
<feature type="transmembrane region" description="Helical" evidence="7">
    <location>
        <begin position="462"/>
        <end position="486"/>
    </location>
</feature>
<dbReference type="VEuPathDB" id="FungiDB:CH63R_13358"/>
<feature type="transmembrane region" description="Helical" evidence="7">
    <location>
        <begin position="195"/>
        <end position="214"/>
    </location>
</feature>
<evidence type="ECO:0000256" key="4">
    <source>
        <dbReference type="ARBA" id="ARBA00022989"/>
    </source>
</evidence>
<comment type="caution">
    <text evidence="9">The sequence shown here is derived from an EMBL/GenBank/DDBJ whole genome shotgun (WGS) entry which is preliminary data.</text>
</comment>
<dbReference type="SUPFAM" id="SSF103473">
    <property type="entry name" value="MFS general substrate transporter"/>
    <property type="match status" value="1"/>
</dbReference>
<dbReference type="InterPro" id="IPR036259">
    <property type="entry name" value="MFS_trans_sf"/>
</dbReference>
<organism evidence="9 10">
    <name type="scientific">Colletotrichum higginsianum (strain IMI 349063)</name>
    <name type="common">Crucifer anthracnose fungus</name>
    <dbReference type="NCBI Taxonomy" id="759273"/>
    <lineage>
        <taxon>Eukaryota</taxon>
        <taxon>Fungi</taxon>
        <taxon>Dikarya</taxon>
        <taxon>Ascomycota</taxon>
        <taxon>Pezizomycotina</taxon>
        <taxon>Sordariomycetes</taxon>
        <taxon>Hypocreomycetidae</taxon>
        <taxon>Glomerellales</taxon>
        <taxon>Glomerellaceae</taxon>
        <taxon>Colletotrichum</taxon>
        <taxon>Colletotrichum destructivum species complex</taxon>
    </lineage>
</organism>
<keyword evidence="5 7" id="KW-0472">Membrane</keyword>
<keyword evidence="3 7" id="KW-0812">Transmembrane</keyword>
<dbReference type="RefSeq" id="XP_018152749.1">
    <property type="nucleotide sequence ID" value="XM_018308332.1"/>
</dbReference>
<dbReference type="AlphaFoldDB" id="A0A1B7XWV2"/>
<keyword evidence="10" id="KW-1185">Reference proteome</keyword>
<dbReference type="OrthoDB" id="10021397at2759"/>
<feature type="transmembrane region" description="Helical" evidence="7">
    <location>
        <begin position="430"/>
        <end position="450"/>
    </location>
</feature>
<accession>A0A1B7XWV2</accession>
<dbReference type="PANTHER" id="PTHR23501">
    <property type="entry name" value="MAJOR FACILITATOR SUPERFAMILY"/>
    <property type="match status" value="1"/>
</dbReference>
<evidence type="ECO:0000313" key="10">
    <source>
        <dbReference type="Proteomes" id="UP000092177"/>
    </source>
</evidence>
<feature type="transmembrane region" description="Helical" evidence="7">
    <location>
        <begin position="335"/>
        <end position="355"/>
    </location>
</feature>
<dbReference type="FunFam" id="1.20.1720.10:FF:000012">
    <property type="entry name" value="MFS toxin efflux pump (AflT)"/>
    <property type="match status" value="1"/>
</dbReference>
<feature type="transmembrane region" description="Helical" evidence="7">
    <location>
        <begin position="226"/>
        <end position="246"/>
    </location>
</feature>
<dbReference type="GO" id="GO:0005886">
    <property type="term" value="C:plasma membrane"/>
    <property type="evidence" value="ECO:0007669"/>
    <property type="project" value="TreeGrafter"/>
</dbReference>
<feature type="domain" description="Major facilitator superfamily (MFS) profile" evidence="8">
    <location>
        <begin position="64"/>
        <end position="558"/>
    </location>
</feature>
<feature type="transmembrane region" description="Helical" evidence="7">
    <location>
        <begin position="398"/>
        <end position="418"/>
    </location>
</feature>
<dbReference type="InterPro" id="IPR020846">
    <property type="entry name" value="MFS_dom"/>
</dbReference>
<feature type="transmembrane region" description="Helical" evidence="7">
    <location>
        <begin position="62"/>
        <end position="82"/>
    </location>
</feature>
<feature type="transmembrane region" description="Helical" evidence="7">
    <location>
        <begin position="267"/>
        <end position="286"/>
    </location>
</feature>
<name>A0A1B7XWV2_COLHI</name>
<evidence type="ECO:0000256" key="1">
    <source>
        <dbReference type="ARBA" id="ARBA00004141"/>
    </source>
</evidence>
<gene>
    <name evidence="9" type="ORF">CH63R_13358</name>
</gene>
<evidence type="ECO:0000256" key="7">
    <source>
        <dbReference type="SAM" id="Phobius"/>
    </source>
</evidence>